<evidence type="ECO:0000256" key="2">
    <source>
        <dbReference type="SAM" id="Phobius"/>
    </source>
</evidence>
<dbReference type="RefSeq" id="WP_171219892.1">
    <property type="nucleotide sequence ID" value="NZ_JABEPP010000005.1"/>
</dbReference>
<dbReference type="AlphaFoldDB" id="A0A849IAZ3"/>
<feature type="region of interest" description="Disordered" evidence="1">
    <location>
        <begin position="105"/>
        <end position="141"/>
    </location>
</feature>
<dbReference type="InterPro" id="IPR005133">
    <property type="entry name" value="PhaG_MnhG_YufB"/>
</dbReference>
<name>A0A849IAZ3_9HYPH</name>
<feature type="transmembrane region" description="Helical" evidence="2">
    <location>
        <begin position="12"/>
        <end position="34"/>
    </location>
</feature>
<proteinExistence type="predicted"/>
<organism evidence="3 4">
    <name type="scientific">Enterovirga aerilata</name>
    <dbReference type="NCBI Taxonomy" id="2730920"/>
    <lineage>
        <taxon>Bacteria</taxon>
        <taxon>Pseudomonadati</taxon>
        <taxon>Pseudomonadota</taxon>
        <taxon>Alphaproteobacteria</taxon>
        <taxon>Hyphomicrobiales</taxon>
        <taxon>Methylobacteriaceae</taxon>
        <taxon>Enterovirga</taxon>
    </lineage>
</organism>
<keyword evidence="2" id="KW-1133">Transmembrane helix</keyword>
<comment type="caution">
    <text evidence="3">The sequence shown here is derived from an EMBL/GenBank/DDBJ whole genome shotgun (WGS) entry which is preliminary data.</text>
</comment>
<dbReference type="Pfam" id="PF03334">
    <property type="entry name" value="PhaG_MnhG_YufB"/>
    <property type="match status" value="1"/>
</dbReference>
<sequence length="141" mass="14727">MNHAAALPVWAQLAVAFLLVAGAGLALIGSLGLLRLRTFYQRVHAPTLGTTMGIMLVLASSMIFFTVLESRLVMHEVLIGFFMVVTTPITLMLLTRAALYRDRSEQSEEVPPAAPSYTPASEGSGAQGTASGPAAPSGPSG</sequence>
<dbReference type="PANTHER" id="PTHR34703:SF1">
    <property type="entry name" value="ANTIPORTER SUBUNIT MNHG2-RELATED"/>
    <property type="match status" value="1"/>
</dbReference>
<evidence type="ECO:0000313" key="4">
    <source>
        <dbReference type="Proteomes" id="UP000564885"/>
    </source>
</evidence>
<evidence type="ECO:0000313" key="3">
    <source>
        <dbReference type="EMBL" id="NNM74461.1"/>
    </source>
</evidence>
<feature type="transmembrane region" description="Helical" evidence="2">
    <location>
        <begin position="73"/>
        <end position="94"/>
    </location>
</feature>
<keyword evidence="2" id="KW-0812">Transmembrane</keyword>
<protein>
    <submittedName>
        <fullName evidence="3">Cation:proton antiporter</fullName>
    </submittedName>
</protein>
<dbReference type="PANTHER" id="PTHR34703">
    <property type="entry name" value="ANTIPORTER SUBUNIT MNHG2-RELATED"/>
    <property type="match status" value="1"/>
</dbReference>
<gene>
    <name evidence="3" type="ORF">HJG44_19055</name>
</gene>
<feature type="compositionally biased region" description="Low complexity" evidence="1">
    <location>
        <begin position="123"/>
        <end position="141"/>
    </location>
</feature>
<dbReference type="GO" id="GO:0015385">
    <property type="term" value="F:sodium:proton antiporter activity"/>
    <property type="evidence" value="ECO:0007669"/>
    <property type="project" value="TreeGrafter"/>
</dbReference>
<keyword evidence="4" id="KW-1185">Reference proteome</keyword>
<dbReference type="NCBIfam" id="TIGR01300">
    <property type="entry name" value="CPA3_mnhG_phaG"/>
    <property type="match status" value="1"/>
</dbReference>
<keyword evidence="2" id="KW-0472">Membrane</keyword>
<dbReference type="Proteomes" id="UP000564885">
    <property type="component" value="Unassembled WGS sequence"/>
</dbReference>
<evidence type="ECO:0000256" key="1">
    <source>
        <dbReference type="SAM" id="MobiDB-lite"/>
    </source>
</evidence>
<accession>A0A849IAZ3</accession>
<reference evidence="3 4" key="1">
    <citation type="submission" date="2020-04" db="EMBL/GenBank/DDBJ databases">
        <title>Enterovirga sp. isolate from soil.</title>
        <authorList>
            <person name="Chea S."/>
            <person name="Kim D.-U."/>
        </authorList>
    </citation>
    <scope>NUCLEOTIDE SEQUENCE [LARGE SCALE GENOMIC DNA]</scope>
    <source>
        <strain evidence="3 4">DB1703</strain>
    </source>
</reference>
<dbReference type="EMBL" id="JABEPP010000005">
    <property type="protein sequence ID" value="NNM74461.1"/>
    <property type="molecule type" value="Genomic_DNA"/>
</dbReference>
<feature type="transmembrane region" description="Helical" evidence="2">
    <location>
        <begin position="46"/>
        <end position="67"/>
    </location>
</feature>